<evidence type="ECO:0000256" key="4">
    <source>
        <dbReference type="RuleBase" id="RU003718"/>
    </source>
</evidence>
<dbReference type="GeneID" id="107225956"/>
<name>A0ABM3GA37_NEOLC</name>
<keyword evidence="3 4" id="KW-0808">Transferase</keyword>
<organism evidence="6 7">
    <name type="scientific">Neodiprion lecontei</name>
    <name type="common">Redheaded pine sawfly</name>
    <dbReference type="NCBI Taxonomy" id="441921"/>
    <lineage>
        <taxon>Eukaryota</taxon>
        <taxon>Metazoa</taxon>
        <taxon>Ecdysozoa</taxon>
        <taxon>Arthropoda</taxon>
        <taxon>Hexapoda</taxon>
        <taxon>Insecta</taxon>
        <taxon>Pterygota</taxon>
        <taxon>Neoptera</taxon>
        <taxon>Endopterygota</taxon>
        <taxon>Hymenoptera</taxon>
        <taxon>Tenthredinoidea</taxon>
        <taxon>Diprionidae</taxon>
        <taxon>Diprioninae</taxon>
        <taxon>Neodiprion</taxon>
    </lineage>
</organism>
<proteinExistence type="inferred from homology"/>
<evidence type="ECO:0000256" key="5">
    <source>
        <dbReference type="RuleBase" id="RU362059"/>
    </source>
</evidence>
<dbReference type="InterPro" id="IPR035595">
    <property type="entry name" value="UDP_glycos_trans_CS"/>
</dbReference>
<dbReference type="PANTHER" id="PTHR48043">
    <property type="entry name" value="EG:EG0003.4 PROTEIN-RELATED"/>
    <property type="match status" value="1"/>
</dbReference>
<keyword evidence="2 4" id="KW-0328">Glycosyltransferase</keyword>
<dbReference type="InterPro" id="IPR002213">
    <property type="entry name" value="UDP_glucos_trans"/>
</dbReference>
<keyword evidence="5" id="KW-1133">Transmembrane helix</keyword>
<reference evidence="7" key="1">
    <citation type="submission" date="2025-08" db="UniProtKB">
        <authorList>
            <consortium name="RefSeq"/>
        </authorList>
    </citation>
    <scope>IDENTIFICATION</scope>
    <source>
        <tissue evidence="7">Thorax and Abdomen</tissue>
    </source>
</reference>
<evidence type="ECO:0000256" key="1">
    <source>
        <dbReference type="ARBA" id="ARBA00009995"/>
    </source>
</evidence>
<dbReference type="Proteomes" id="UP000829291">
    <property type="component" value="Chromosome 5"/>
</dbReference>
<keyword evidence="6" id="KW-1185">Reference proteome</keyword>
<sequence length="530" mass="59595">MLVETSKSHSFTAMALRTLFVIIMTVCLTDGARILGIFPYQGKSHNVMFEPLMIGLAKAGHTVDLVSHFPLKKPVPGLNHISLKGSLHSYVNNVTASLARGYNGIYGMVHSVSVKSALDLCNLMRLPQLQNIINTDTKYDIMVTQVFGSNCYLAVAHKLKIPVVGVVTSVIYPWSYGPFFGDANPSFIPSQLGTFTNEMSFVERVQNTIEHYYAKFLFHYYDRTVSDPLAKKYFDDLPPLNDLYNNMSLLLVNSHLSIHGVRPGNPAIVEVGGLHIDTTQVLSEELEKYLNSSKDGVVYFCMGTMVRSDTFAQEKILAIYESFSALSNYNILWKSNAEDLPKPFPSNLKVIPWAPQYAVLNHPKVKAFVTHGGLMGTLEAVHAGVPMIGIPFFGDQAFNVLGYVHRGFAVHIDYDDINQLTFSKALNEVLTNPMYQSNAARYSRLFKDRPLSPLDEAVFWIEYIIRNGGEPLRSSALHLYWFQYYLIDVILFLLAVPTLFLLSLFHVLKRVLRTNKGTKTRTIQKKKKTS</sequence>
<dbReference type="Pfam" id="PF00201">
    <property type="entry name" value="UDPGT"/>
    <property type="match status" value="1"/>
</dbReference>
<comment type="similarity">
    <text evidence="1 4">Belongs to the UDP-glycosyltransferase family.</text>
</comment>
<evidence type="ECO:0000313" key="6">
    <source>
        <dbReference type="Proteomes" id="UP000829291"/>
    </source>
</evidence>
<comment type="catalytic activity">
    <reaction evidence="5">
        <text>glucuronate acceptor + UDP-alpha-D-glucuronate = acceptor beta-D-glucuronoside + UDP + H(+)</text>
        <dbReference type="Rhea" id="RHEA:21032"/>
        <dbReference type="ChEBI" id="CHEBI:15378"/>
        <dbReference type="ChEBI" id="CHEBI:58052"/>
        <dbReference type="ChEBI" id="CHEBI:58223"/>
        <dbReference type="ChEBI" id="CHEBI:132367"/>
        <dbReference type="ChEBI" id="CHEBI:132368"/>
        <dbReference type="EC" id="2.4.1.17"/>
    </reaction>
</comment>
<protein>
    <recommendedName>
        <fullName evidence="5">UDP-glucuronosyltransferase</fullName>
        <ecNumber evidence="5">2.4.1.17</ecNumber>
    </recommendedName>
</protein>
<dbReference type="SUPFAM" id="SSF53756">
    <property type="entry name" value="UDP-Glycosyltransferase/glycogen phosphorylase"/>
    <property type="match status" value="1"/>
</dbReference>
<dbReference type="PROSITE" id="PS00375">
    <property type="entry name" value="UDPGT"/>
    <property type="match status" value="1"/>
</dbReference>
<evidence type="ECO:0000313" key="7">
    <source>
        <dbReference type="RefSeq" id="XP_046597139.1"/>
    </source>
</evidence>
<dbReference type="PANTHER" id="PTHR48043:SF145">
    <property type="entry name" value="FI06409P-RELATED"/>
    <property type="match status" value="1"/>
</dbReference>
<keyword evidence="5" id="KW-0472">Membrane</keyword>
<dbReference type="InterPro" id="IPR050271">
    <property type="entry name" value="UDP-glycosyltransferase"/>
</dbReference>
<keyword evidence="5" id="KW-0812">Transmembrane</keyword>
<comment type="subcellular location">
    <subcellularLocation>
        <location evidence="5">Membrane</location>
        <topology evidence="5">Single-pass membrane protein</topology>
    </subcellularLocation>
</comment>
<accession>A0ABM3GA37</accession>
<dbReference type="Gene3D" id="3.40.50.2000">
    <property type="entry name" value="Glycogen Phosphorylase B"/>
    <property type="match status" value="2"/>
</dbReference>
<evidence type="ECO:0000256" key="3">
    <source>
        <dbReference type="ARBA" id="ARBA00022679"/>
    </source>
</evidence>
<gene>
    <name evidence="7" type="primary">LOC107225956</name>
</gene>
<dbReference type="CDD" id="cd03784">
    <property type="entry name" value="GT1_Gtf-like"/>
    <property type="match status" value="1"/>
</dbReference>
<dbReference type="EC" id="2.4.1.17" evidence="5"/>
<feature type="transmembrane region" description="Helical" evidence="5">
    <location>
        <begin position="481"/>
        <end position="508"/>
    </location>
</feature>
<dbReference type="RefSeq" id="XP_046597139.1">
    <property type="nucleotide sequence ID" value="XM_046741183.1"/>
</dbReference>
<evidence type="ECO:0000256" key="2">
    <source>
        <dbReference type="ARBA" id="ARBA00022676"/>
    </source>
</evidence>